<dbReference type="Proteomes" id="UP000603227">
    <property type="component" value="Unassembled WGS sequence"/>
</dbReference>
<name>A0A918ZN95_9ACTN</name>
<organism evidence="2 3">
    <name type="scientific">Streptomyces capitiformicae</name>
    <dbReference type="NCBI Taxonomy" id="2014920"/>
    <lineage>
        <taxon>Bacteria</taxon>
        <taxon>Bacillati</taxon>
        <taxon>Actinomycetota</taxon>
        <taxon>Actinomycetes</taxon>
        <taxon>Kitasatosporales</taxon>
        <taxon>Streptomycetaceae</taxon>
        <taxon>Streptomyces</taxon>
    </lineage>
</organism>
<dbReference type="RefSeq" id="WP_189787643.1">
    <property type="nucleotide sequence ID" value="NZ_BNAT01000050.1"/>
</dbReference>
<sequence>MSTGEIRKVIVISSGTPRRTSLGGYLPAKRARVPLFLLCTEQWGLYDRLDPGGRKLRKHRDHYTDTDWRRLDEVARRTGRARPSRPRPGPPTASGRSTSNRYKPGGTGTAGTGGFTVHGV</sequence>
<accession>A0A918ZN95</accession>
<comment type="caution">
    <text evidence="2">The sequence shown here is derived from an EMBL/GenBank/DDBJ whole genome shotgun (WGS) entry which is preliminary data.</text>
</comment>
<evidence type="ECO:0000313" key="3">
    <source>
        <dbReference type="Proteomes" id="UP000603227"/>
    </source>
</evidence>
<dbReference type="AlphaFoldDB" id="A0A918ZN95"/>
<gene>
    <name evidence="2" type="ORF">GCM10017771_83450</name>
</gene>
<dbReference type="EMBL" id="BNAT01000050">
    <property type="protein sequence ID" value="GHE60263.1"/>
    <property type="molecule type" value="Genomic_DNA"/>
</dbReference>
<protein>
    <submittedName>
        <fullName evidence="2">Uncharacterized protein</fullName>
    </submittedName>
</protein>
<feature type="region of interest" description="Disordered" evidence="1">
    <location>
        <begin position="73"/>
        <end position="120"/>
    </location>
</feature>
<reference evidence="2" key="1">
    <citation type="journal article" date="2014" name="Int. J. Syst. Evol. Microbiol.">
        <title>Complete genome sequence of Corynebacterium casei LMG S-19264T (=DSM 44701T), isolated from a smear-ripened cheese.</title>
        <authorList>
            <consortium name="US DOE Joint Genome Institute (JGI-PGF)"/>
            <person name="Walter F."/>
            <person name="Albersmeier A."/>
            <person name="Kalinowski J."/>
            <person name="Ruckert C."/>
        </authorList>
    </citation>
    <scope>NUCLEOTIDE SEQUENCE</scope>
    <source>
        <strain evidence="2">CGMCC 4.7403</strain>
    </source>
</reference>
<proteinExistence type="predicted"/>
<evidence type="ECO:0000313" key="2">
    <source>
        <dbReference type="EMBL" id="GHE60263.1"/>
    </source>
</evidence>
<keyword evidence="3" id="KW-1185">Reference proteome</keyword>
<reference evidence="2" key="2">
    <citation type="submission" date="2020-09" db="EMBL/GenBank/DDBJ databases">
        <authorList>
            <person name="Sun Q."/>
            <person name="Zhou Y."/>
        </authorList>
    </citation>
    <scope>NUCLEOTIDE SEQUENCE</scope>
    <source>
        <strain evidence="2">CGMCC 4.7403</strain>
    </source>
</reference>
<evidence type="ECO:0000256" key="1">
    <source>
        <dbReference type="SAM" id="MobiDB-lite"/>
    </source>
</evidence>
<feature type="compositionally biased region" description="Gly residues" evidence="1">
    <location>
        <begin position="105"/>
        <end position="120"/>
    </location>
</feature>